<dbReference type="EMBL" id="KV428042">
    <property type="protein sequence ID" value="KZT39683.1"/>
    <property type="molecule type" value="Genomic_DNA"/>
</dbReference>
<feature type="region of interest" description="Disordered" evidence="1">
    <location>
        <begin position="1"/>
        <end position="37"/>
    </location>
</feature>
<evidence type="ECO:0000313" key="2">
    <source>
        <dbReference type="EMBL" id="KZT39683.1"/>
    </source>
</evidence>
<organism evidence="2 3">
    <name type="scientific">Sistotremastrum suecicum HHB10207 ss-3</name>
    <dbReference type="NCBI Taxonomy" id="1314776"/>
    <lineage>
        <taxon>Eukaryota</taxon>
        <taxon>Fungi</taxon>
        <taxon>Dikarya</taxon>
        <taxon>Basidiomycota</taxon>
        <taxon>Agaricomycotina</taxon>
        <taxon>Agaricomycetes</taxon>
        <taxon>Sistotremastrales</taxon>
        <taxon>Sistotremastraceae</taxon>
        <taxon>Sistotremastrum</taxon>
    </lineage>
</organism>
<keyword evidence="3" id="KW-1185">Reference proteome</keyword>
<proteinExistence type="predicted"/>
<protein>
    <submittedName>
        <fullName evidence="2">Uncharacterized protein</fullName>
    </submittedName>
</protein>
<accession>A0A166EK49</accession>
<sequence length="286" mass="32574">MAFTHTPELKHMSGPEKMYRKVPKKAQVDRKRDSSTGLALKSKALAIGKRDLFSPTRSPYQFLARNAGPKGVPAMNLFRAESDDDDEESVSEDNQASSDESDWYEGKTLFAEVPDGPAHHKIDSLATVEKLRESFARHATRIRFELSQGFGQALDHVLHIHSLFQDSVDPNIQQGLNQYRKASQDSFRLQTKARNILQTRMDENQDTLRELFVELRLAYIRRDKLWDKLESDVQDRIDRAKLTFDALDDGLAKTSISLDKRSKALTNESTKKKERDGVLKSLLGKL</sequence>
<dbReference type="Proteomes" id="UP000076798">
    <property type="component" value="Unassembled WGS sequence"/>
</dbReference>
<feature type="compositionally biased region" description="Acidic residues" evidence="1">
    <location>
        <begin position="82"/>
        <end position="91"/>
    </location>
</feature>
<dbReference type="OrthoDB" id="2678231at2759"/>
<name>A0A166EK49_9AGAM</name>
<dbReference type="AlphaFoldDB" id="A0A166EK49"/>
<feature type="compositionally biased region" description="Basic and acidic residues" evidence="1">
    <location>
        <begin position="7"/>
        <end position="19"/>
    </location>
</feature>
<reference evidence="2 3" key="1">
    <citation type="journal article" date="2016" name="Mol. Biol. Evol.">
        <title>Comparative Genomics of Early-Diverging Mushroom-Forming Fungi Provides Insights into the Origins of Lignocellulose Decay Capabilities.</title>
        <authorList>
            <person name="Nagy L.G."/>
            <person name="Riley R."/>
            <person name="Tritt A."/>
            <person name="Adam C."/>
            <person name="Daum C."/>
            <person name="Floudas D."/>
            <person name="Sun H."/>
            <person name="Yadav J.S."/>
            <person name="Pangilinan J."/>
            <person name="Larsson K.H."/>
            <person name="Matsuura K."/>
            <person name="Barry K."/>
            <person name="Labutti K."/>
            <person name="Kuo R."/>
            <person name="Ohm R.A."/>
            <person name="Bhattacharya S.S."/>
            <person name="Shirouzu T."/>
            <person name="Yoshinaga Y."/>
            <person name="Martin F.M."/>
            <person name="Grigoriev I.V."/>
            <person name="Hibbett D.S."/>
        </authorList>
    </citation>
    <scope>NUCLEOTIDE SEQUENCE [LARGE SCALE GENOMIC DNA]</scope>
    <source>
        <strain evidence="2 3">HHB10207 ss-3</strain>
    </source>
</reference>
<feature type="region of interest" description="Disordered" evidence="1">
    <location>
        <begin position="81"/>
        <end position="104"/>
    </location>
</feature>
<evidence type="ECO:0000313" key="3">
    <source>
        <dbReference type="Proteomes" id="UP000076798"/>
    </source>
</evidence>
<evidence type="ECO:0000256" key="1">
    <source>
        <dbReference type="SAM" id="MobiDB-lite"/>
    </source>
</evidence>
<gene>
    <name evidence="2" type="ORF">SISSUDRAFT_1045183</name>
</gene>